<gene>
    <name evidence="1" type="ORF">TrRE_jg12425</name>
</gene>
<feature type="non-terminal residue" evidence="1">
    <location>
        <position position="435"/>
    </location>
</feature>
<dbReference type="AlphaFoldDB" id="A0A9W7L3N7"/>
<reference evidence="1" key="1">
    <citation type="submission" date="2022-07" db="EMBL/GenBank/DDBJ databases">
        <title>Genome analysis of Parmales, a sister group of diatoms, reveals the evolutionary specialization of diatoms from phago-mixotrophs to photoautotrophs.</title>
        <authorList>
            <person name="Ban H."/>
            <person name="Sato S."/>
            <person name="Yoshikawa S."/>
            <person name="Kazumasa Y."/>
            <person name="Nakamura Y."/>
            <person name="Ichinomiya M."/>
            <person name="Saitoh K."/>
            <person name="Sato N."/>
            <person name="Blanc-Mathieu R."/>
            <person name="Endo H."/>
            <person name="Kuwata A."/>
            <person name="Ogata H."/>
        </authorList>
    </citation>
    <scope>NUCLEOTIDE SEQUENCE</scope>
</reference>
<comment type="caution">
    <text evidence="1">The sequence shown here is derived from an EMBL/GenBank/DDBJ whole genome shotgun (WGS) entry which is preliminary data.</text>
</comment>
<feature type="non-terminal residue" evidence="1">
    <location>
        <position position="1"/>
    </location>
</feature>
<evidence type="ECO:0000313" key="1">
    <source>
        <dbReference type="EMBL" id="GMI25015.1"/>
    </source>
</evidence>
<protein>
    <submittedName>
        <fullName evidence="1">Uncharacterized protein</fullName>
    </submittedName>
</protein>
<evidence type="ECO:0000313" key="2">
    <source>
        <dbReference type="Proteomes" id="UP001165082"/>
    </source>
</evidence>
<organism evidence="1 2">
    <name type="scientific">Triparma retinervis</name>
    <dbReference type="NCBI Taxonomy" id="2557542"/>
    <lineage>
        <taxon>Eukaryota</taxon>
        <taxon>Sar</taxon>
        <taxon>Stramenopiles</taxon>
        <taxon>Ochrophyta</taxon>
        <taxon>Bolidophyceae</taxon>
        <taxon>Parmales</taxon>
        <taxon>Triparmaceae</taxon>
        <taxon>Triparma</taxon>
    </lineage>
</organism>
<dbReference type="Proteomes" id="UP001165082">
    <property type="component" value="Unassembled WGS sequence"/>
</dbReference>
<keyword evidence="2" id="KW-1185">Reference proteome</keyword>
<sequence length="435" mass="49480">ETLASGSTKVTLNKVVTFDETCMLSPLDESIKWMEANGLRSDGTGAGATSHVGKVVAASFRRFSTLSPFGLGVGPTSELPFTSTSTFTAIGSKVTRVSITVDTQVFARKEAKVSALLGIKPLRKHFDRTWGEMGRQRRRALIQMLGWDDATDDTTSLTDLGGDDDGLRKEVKERRDTKMMYRSKSLRSSDANEVKSQAEIVCWMRTMRKEMSNVEGEWEGWKATKRIRLSNMLTIKVFFPPPSFGDFIDKGKHYWAHDHVWAEFQRTWIAESIEEVFGLIWNVEDRWYDDQSVYLRREIKINKGDGLEAMAVDWLMVTRNSCPEMTRTRWKVTLEGFDCYIAEVGEEGGGRIIKLANHEGGCAVEMFAAGCRDSKCAEDFWLGRSRSVEAMRRWFLEHKDVRDWGDDQVVVVFTQNRKQPLILLREVIIVLLGIK</sequence>
<dbReference type="EMBL" id="BRXZ01007166">
    <property type="protein sequence ID" value="GMI25015.1"/>
    <property type="molecule type" value="Genomic_DNA"/>
</dbReference>
<accession>A0A9W7L3N7</accession>
<proteinExistence type="predicted"/>
<name>A0A9W7L3N7_9STRA</name>